<organism evidence="2">
    <name type="scientific">Graphocephala atropunctata</name>
    <dbReference type="NCBI Taxonomy" id="36148"/>
    <lineage>
        <taxon>Eukaryota</taxon>
        <taxon>Metazoa</taxon>
        <taxon>Ecdysozoa</taxon>
        <taxon>Arthropoda</taxon>
        <taxon>Hexapoda</taxon>
        <taxon>Insecta</taxon>
        <taxon>Pterygota</taxon>
        <taxon>Neoptera</taxon>
        <taxon>Paraneoptera</taxon>
        <taxon>Hemiptera</taxon>
        <taxon>Auchenorrhyncha</taxon>
        <taxon>Membracoidea</taxon>
        <taxon>Cicadellidae</taxon>
        <taxon>Cicadellinae</taxon>
        <taxon>Cicadellini</taxon>
        <taxon>Graphocephala</taxon>
    </lineage>
</organism>
<gene>
    <name evidence="2" type="ORF">g.41869</name>
</gene>
<dbReference type="EMBL" id="GEBQ01013775">
    <property type="protein sequence ID" value="JAT26202.1"/>
    <property type="molecule type" value="Transcribed_RNA"/>
</dbReference>
<evidence type="ECO:0000256" key="1">
    <source>
        <dbReference type="SAM" id="SignalP"/>
    </source>
</evidence>
<proteinExistence type="predicted"/>
<evidence type="ECO:0000313" key="2">
    <source>
        <dbReference type="EMBL" id="JAT26202.1"/>
    </source>
</evidence>
<name>A0A1B6LRC8_9HEMI</name>
<feature type="signal peptide" evidence="1">
    <location>
        <begin position="1"/>
        <end position="22"/>
    </location>
</feature>
<protein>
    <recommendedName>
        <fullName evidence="3">Protein TsetseEP domain-containing protein</fullName>
    </recommendedName>
</protein>
<sequence>MSLYVAILMAMMMVELPLETGGDDLQYYTAAEAKIQELRNTLQVHQGEDNPCVRDAKKYLDFAPGYIKSCKTSVTATNELEACRGAAYYMPEIIQPFITQINNNCPLADLTEFIEN</sequence>
<dbReference type="AlphaFoldDB" id="A0A1B6LRC8"/>
<feature type="chain" id="PRO_5008587730" description="Protein TsetseEP domain-containing protein" evidence="1">
    <location>
        <begin position="23"/>
        <end position="116"/>
    </location>
</feature>
<reference evidence="2" key="1">
    <citation type="submission" date="2015-11" db="EMBL/GenBank/DDBJ databases">
        <title>De novo transcriptome assembly of four potential Pierce s Disease insect vectors from Arizona vineyards.</title>
        <authorList>
            <person name="Tassone E.E."/>
        </authorList>
    </citation>
    <scope>NUCLEOTIDE SEQUENCE</scope>
</reference>
<evidence type="ECO:0008006" key="3">
    <source>
        <dbReference type="Google" id="ProtNLM"/>
    </source>
</evidence>
<accession>A0A1B6LRC8</accession>
<keyword evidence="1" id="KW-0732">Signal</keyword>